<dbReference type="InterPro" id="IPR036097">
    <property type="entry name" value="HisK_dim/P_sf"/>
</dbReference>
<dbReference type="SUPFAM" id="SSF55874">
    <property type="entry name" value="ATPase domain of HSP90 chaperone/DNA topoisomerase II/histidine kinase"/>
    <property type="match status" value="1"/>
</dbReference>
<dbReference type="SMART" id="SM00388">
    <property type="entry name" value="HisKA"/>
    <property type="match status" value="1"/>
</dbReference>
<dbReference type="SMART" id="SM00387">
    <property type="entry name" value="HATPase_c"/>
    <property type="match status" value="1"/>
</dbReference>
<keyword evidence="11" id="KW-1185">Reference proteome</keyword>
<evidence type="ECO:0000256" key="1">
    <source>
        <dbReference type="ARBA" id="ARBA00000085"/>
    </source>
</evidence>
<dbReference type="InterPro" id="IPR036890">
    <property type="entry name" value="HATPase_C_sf"/>
</dbReference>
<sequence>MIVRRAVLRLAVVNSLVVLGIVALFAVGVERYASAAFDRDLPGLPDGANDAAEVAIQNLRAGLLICFAALLLVVPVACWLLARHSLRPVRESLETQQRFVDDASHELRTPISVAQGELELALLRDRDPEEYRAAMRSALAALEELGALTGDLLLLSRGDAEARVGSSERGRISVDELARRALAAVDGTPGAPIRVAESRDADIEGSPELLVRAVVNLLENARKFTPADGEIRLGFELPGSAVRISVSDTGAGMSPEDAARAFDRFWRADSARATPGRGIGLSIVRRVAELHGGSAEIRSTPGRGTTVSVELPFAQ</sequence>
<keyword evidence="8" id="KW-1133">Transmembrane helix</keyword>
<keyword evidence="5" id="KW-0808">Transferase</keyword>
<dbReference type="EC" id="2.7.13.3" evidence="3"/>
<comment type="caution">
    <text evidence="10">The sequence shown here is derived from an EMBL/GenBank/DDBJ whole genome shotgun (WGS) entry which is preliminary data.</text>
</comment>
<dbReference type="PANTHER" id="PTHR43711">
    <property type="entry name" value="TWO-COMPONENT HISTIDINE KINASE"/>
    <property type="match status" value="1"/>
</dbReference>
<reference evidence="10 11" key="1">
    <citation type="journal article" date="2019" name="Int. J. Syst. Evol. Microbiol.">
        <title>The Global Catalogue of Microorganisms (GCM) 10K type strain sequencing project: providing services to taxonomists for standard genome sequencing and annotation.</title>
        <authorList>
            <consortium name="The Broad Institute Genomics Platform"/>
            <consortium name="The Broad Institute Genome Sequencing Center for Infectious Disease"/>
            <person name="Wu L."/>
            <person name="Ma J."/>
        </authorList>
    </citation>
    <scope>NUCLEOTIDE SEQUENCE [LARGE SCALE GENOMIC DNA]</scope>
    <source>
        <strain evidence="10 11">JCM 14736</strain>
    </source>
</reference>
<dbReference type="InterPro" id="IPR050736">
    <property type="entry name" value="Sensor_HK_Regulatory"/>
</dbReference>
<dbReference type="RefSeq" id="WP_344028772.1">
    <property type="nucleotide sequence ID" value="NZ_BAAAOB010000001.1"/>
</dbReference>
<dbReference type="Pfam" id="PF00512">
    <property type="entry name" value="HisKA"/>
    <property type="match status" value="1"/>
</dbReference>
<evidence type="ECO:0000256" key="5">
    <source>
        <dbReference type="ARBA" id="ARBA00022679"/>
    </source>
</evidence>
<keyword evidence="4" id="KW-0597">Phosphoprotein</keyword>
<comment type="catalytic activity">
    <reaction evidence="1">
        <text>ATP + protein L-histidine = ADP + protein N-phospho-L-histidine.</text>
        <dbReference type="EC" id="2.7.13.3"/>
    </reaction>
</comment>
<dbReference type="Gene3D" id="1.10.287.130">
    <property type="match status" value="1"/>
</dbReference>
<dbReference type="InterPro" id="IPR005467">
    <property type="entry name" value="His_kinase_dom"/>
</dbReference>
<keyword evidence="6" id="KW-0418">Kinase</keyword>
<dbReference type="InterPro" id="IPR004358">
    <property type="entry name" value="Sig_transdc_His_kin-like_C"/>
</dbReference>
<evidence type="ECO:0000256" key="6">
    <source>
        <dbReference type="ARBA" id="ARBA00022777"/>
    </source>
</evidence>
<evidence type="ECO:0000256" key="2">
    <source>
        <dbReference type="ARBA" id="ARBA00004236"/>
    </source>
</evidence>
<feature type="domain" description="Histidine kinase" evidence="9">
    <location>
        <begin position="102"/>
        <end position="315"/>
    </location>
</feature>
<dbReference type="Gene3D" id="3.30.565.10">
    <property type="entry name" value="Histidine kinase-like ATPase, C-terminal domain"/>
    <property type="match status" value="1"/>
</dbReference>
<dbReference type="Proteomes" id="UP001500851">
    <property type="component" value="Unassembled WGS sequence"/>
</dbReference>
<dbReference type="PROSITE" id="PS50109">
    <property type="entry name" value="HIS_KIN"/>
    <property type="match status" value="1"/>
</dbReference>
<dbReference type="InterPro" id="IPR003594">
    <property type="entry name" value="HATPase_dom"/>
</dbReference>
<evidence type="ECO:0000259" key="9">
    <source>
        <dbReference type="PROSITE" id="PS50109"/>
    </source>
</evidence>
<dbReference type="CDD" id="cd00082">
    <property type="entry name" value="HisKA"/>
    <property type="match status" value="1"/>
</dbReference>
<evidence type="ECO:0000256" key="3">
    <source>
        <dbReference type="ARBA" id="ARBA00012438"/>
    </source>
</evidence>
<accession>A0ABN2L8P7</accession>
<evidence type="ECO:0000256" key="7">
    <source>
        <dbReference type="ARBA" id="ARBA00023012"/>
    </source>
</evidence>
<dbReference type="EMBL" id="BAAAOB010000001">
    <property type="protein sequence ID" value="GAA1778789.1"/>
    <property type="molecule type" value="Genomic_DNA"/>
</dbReference>
<keyword evidence="8" id="KW-0472">Membrane</keyword>
<feature type="transmembrane region" description="Helical" evidence="8">
    <location>
        <begin position="61"/>
        <end position="82"/>
    </location>
</feature>
<feature type="transmembrane region" description="Helical" evidence="8">
    <location>
        <begin position="7"/>
        <end position="29"/>
    </location>
</feature>
<evidence type="ECO:0000313" key="10">
    <source>
        <dbReference type="EMBL" id="GAA1778789.1"/>
    </source>
</evidence>
<organism evidence="10 11">
    <name type="scientific">Leucobacter iarius</name>
    <dbReference type="NCBI Taxonomy" id="333963"/>
    <lineage>
        <taxon>Bacteria</taxon>
        <taxon>Bacillati</taxon>
        <taxon>Actinomycetota</taxon>
        <taxon>Actinomycetes</taxon>
        <taxon>Micrococcales</taxon>
        <taxon>Microbacteriaceae</taxon>
        <taxon>Leucobacter</taxon>
    </lineage>
</organism>
<evidence type="ECO:0000313" key="11">
    <source>
        <dbReference type="Proteomes" id="UP001500851"/>
    </source>
</evidence>
<evidence type="ECO:0000256" key="8">
    <source>
        <dbReference type="SAM" id="Phobius"/>
    </source>
</evidence>
<dbReference type="InterPro" id="IPR003661">
    <property type="entry name" value="HisK_dim/P_dom"/>
</dbReference>
<proteinExistence type="predicted"/>
<gene>
    <name evidence="10" type="ORF">GCM10009768_04610</name>
</gene>
<dbReference type="PANTHER" id="PTHR43711:SF28">
    <property type="entry name" value="SENSOR HISTIDINE KINASE YXDK"/>
    <property type="match status" value="1"/>
</dbReference>
<keyword evidence="7" id="KW-0902">Two-component regulatory system</keyword>
<evidence type="ECO:0000256" key="4">
    <source>
        <dbReference type="ARBA" id="ARBA00022553"/>
    </source>
</evidence>
<dbReference type="SUPFAM" id="SSF47384">
    <property type="entry name" value="Homodimeric domain of signal transducing histidine kinase"/>
    <property type="match status" value="1"/>
</dbReference>
<keyword evidence="8" id="KW-0812">Transmembrane</keyword>
<name>A0ABN2L8P7_9MICO</name>
<comment type="subcellular location">
    <subcellularLocation>
        <location evidence="2">Cell membrane</location>
    </subcellularLocation>
</comment>
<protein>
    <recommendedName>
        <fullName evidence="3">histidine kinase</fullName>
        <ecNumber evidence="3">2.7.13.3</ecNumber>
    </recommendedName>
</protein>
<dbReference type="Pfam" id="PF02518">
    <property type="entry name" value="HATPase_c"/>
    <property type="match status" value="1"/>
</dbReference>
<dbReference type="PRINTS" id="PR00344">
    <property type="entry name" value="BCTRLSENSOR"/>
</dbReference>